<reference evidence="1" key="1">
    <citation type="submission" date="2014-11" db="EMBL/GenBank/DDBJ databases">
        <authorList>
            <person name="Amaro Gonzalez C."/>
        </authorList>
    </citation>
    <scope>NUCLEOTIDE SEQUENCE</scope>
</reference>
<dbReference type="AlphaFoldDB" id="A0A0E9WW14"/>
<protein>
    <submittedName>
        <fullName evidence="1">Uncharacterized protein</fullName>
    </submittedName>
</protein>
<dbReference type="EMBL" id="GBXM01014812">
    <property type="protein sequence ID" value="JAH93765.1"/>
    <property type="molecule type" value="Transcribed_RNA"/>
</dbReference>
<evidence type="ECO:0000313" key="1">
    <source>
        <dbReference type="EMBL" id="JAH93765.1"/>
    </source>
</evidence>
<proteinExistence type="predicted"/>
<accession>A0A0E9WW14</accession>
<sequence>MCKQRRLCPLGDRGCRHIVAGTTSLFRKHCSYSVVEHNINMHFQSLIIISYENINKCYFYDSQWFIVTVSSLSTR</sequence>
<organism evidence="1">
    <name type="scientific">Anguilla anguilla</name>
    <name type="common">European freshwater eel</name>
    <name type="synonym">Muraena anguilla</name>
    <dbReference type="NCBI Taxonomy" id="7936"/>
    <lineage>
        <taxon>Eukaryota</taxon>
        <taxon>Metazoa</taxon>
        <taxon>Chordata</taxon>
        <taxon>Craniata</taxon>
        <taxon>Vertebrata</taxon>
        <taxon>Euteleostomi</taxon>
        <taxon>Actinopterygii</taxon>
        <taxon>Neopterygii</taxon>
        <taxon>Teleostei</taxon>
        <taxon>Anguilliformes</taxon>
        <taxon>Anguillidae</taxon>
        <taxon>Anguilla</taxon>
    </lineage>
</organism>
<reference evidence="1" key="2">
    <citation type="journal article" date="2015" name="Fish Shellfish Immunol.">
        <title>Early steps in the European eel (Anguilla anguilla)-Vibrio vulnificus interaction in the gills: Role of the RtxA13 toxin.</title>
        <authorList>
            <person name="Callol A."/>
            <person name="Pajuelo D."/>
            <person name="Ebbesson L."/>
            <person name="Teles M."/>
            <person name="MacKenzie S."/>
            <person name="Amaro C."/>
        </authorList>
    </citation>
    <scope>NUCLEOTIDE SEQUENCE</scope>
</reference>
<name>A0A0E9WW14_ANGAN</name>